<evidence type="ECO:0008006" key="4">
    <source>
        <dbReference type="Google" id="ProtNLM"/>
    </source>
</evidence>
<evidence type="ECO:0000313" key="3">
    <source>
        <dbReference type="Proteomes" id="UP001176468"/>
    </source>
</evidence>
<dbReference type="Proteomes" id="UP001176468">
    <property type="component" value="Unassembled WGS sequence"/>
</dbReference>
<gene>
    <name evidence="2" type="ORF">Q5H94_13540</name>
</gene>
<keyword evidence="1" id="KW-1133">Transmembrane helix</keyword>
<sequence length="57" mass="5684">MAGKTKSPAAGGFLIAIGSIAGAIIGLFQGEPTKGFLIGLGAGIGMAIAIWLLDRRN</sequence>
<evidence type="ECO:0000256" key="1">
    <source>
        <dbReference type="SAM" id="Phobius"/>
    </source>
</evidence>
<reference evidence="2" key="1">
    <citation type="submission" date="2023-07" db="EMBL/GenBank/DDBJ databases">
        <authorList>
            <person name="Kim M.K."/>
        </authorList>
    </citation>
    <scope>NUCLEOTIDE SEQUENCE</scope>
    <source>
        <strain evidence="2">CA1-15</strain>
    </source>
</reference>
<keyword evidence="3" id="KW-1185">Reference proteome</keyword>
<feature type="transmembrane region" description="Helical" evidence="1">
    <location>
        <begin position="12"/>
        <end position="29"/>
    </location>
</feature>
<evidence type="ECO:0000313" key="2">
    <source>
        <dbReference type="EMBL" id="MDO7843354.1"/>
    </source>
</evidence>
<feature type="transmembrane region" description="Helical" evidence="1">
    <location>
        <begin position="35"/>
        <end position="53"/>
    </location>
</feature>
<dbReference type="EMBL" id="JAUQSZ010000009">
    <property type="protein sequence ID" value="MDO7843354.1"/>
    <property type="molecule type" value="Genomic_DNA"/>
</dbReference>
<dbReference type="RefSeq" id="WP_304561809.1">
    <property type="nucleotide sequence ID" value="NZ_JAUQSZ010000009.1"/>
</dbReference>
<organism evidence="2 3">
    <name type="scientific">Sphingomonas immobilis</name>
    <dbReference type="NCBI Taxonomy" id="3063997"/>
    <lineage>
        <taxon>Bacteria</taxon>
        <taxon>Pseudomonadati</taxon>
        <taxon>Pseudomonadota</taxon>
        <taxon>Alphaproteobacteria</taxon>
        <taxon>Sphingomonadales</taxon>
        <taxon>Sphingomonadaceae</taxon>
        <taxon>Sphingomonas</taxon>
    </lineage>
</organism>
<keyword evidence="1" id="KW-0812">Transmembrane</keyword>
<protein>
    <recommendedName>
        <fullName evidence="4">Glycine zipper family protein</fullName>
    </recommendedName>
</protein>
<proteinExistence type="predicted"/>
<comment type="caution">
    <text evidence="2">The sequence shown here is derived from an EMBL/GenBank/DDBJ whole genome shotgun (WGS) entry which is preliminary data.</text>
</comment>
<name>A0ABT9A0K6_9SPHN</name>
<accession>A0ABT9A0K6</accession>
<keyword evidence="1" id="KW-0472">Membrane</keyword>